<dbReference type="Proteomes" id="UP000034076">
    <property type="component" value="Unassembled WGS sequence"/>
</dbReference>
<evidence type="ECO:0000313" key="2">
    <source>
        <dbReference type="Proteomes" id="UP000034076"/>
    </source>
</evidence>
<comment type="caution">
    <text evidence="1">The sequence shown here is derived from an EMBL/GenBank/DDBJ whole genome shotgun (WGS) entry which is preliminary data.</text>
</comment>
<accession>A0A0M2NCZ7</accession>
<proteinExistence type="predicted"/>
<gene>
    <name evidence="1" type="ORF">CHK_2146</name>
</gene>
<dbReference type="RefSeq" id="WP_131924648.1">
    <property type="nucleotide sequence ID" value="NZ_LAYJ01000112.1"/>
</dbReference>
<sequence>MNIIREAEKETPLLCDGHRTVGKYTLREDDIYGTRTFEDSIWTPLPDGPHHFKFNVPPYDIPYRRIVFCDLTIFWRQGMVDRAGGGCRICAPRKRMGRRLSNQRITGALA</sequence>
<reference evidence="1 2" key="1">
    <citation type="submission" date="2015-04" db="EMBL/GenBank/DDBJ databases">
        <title>Draft genome sequence of bacteremic isolate Catabacter hongkongensis type strain HKU16T.</title>
        <authorList>
            <person name="Lau S.K."/>
            <person name="Teng J.L."/>
            <person name="Huang Y."/>
            <person name="Curreem S.O."/>
            <person name="Tsui S.K."/>
            <person name="Woo P.C."/>
        </authorList>
    </citation>
    <scope>NUCLEOTIDE SEQUENCE [LARGE SCALE GENOMIC DNA]</scope>
    <source>
        <strain evidence="1 2">HKU16</strain>
    </source>
</reference>
<evidence type="ECO:0000313" key="1">
    <source>
        <dbReference type="EMBL" id="KKI50083.1"/>
    </source>
</evidence>
<name>A0A0M2NCZ7_9FIRM</name>
<dbReference type="STRING" id="270498.CHK_2146"/>
<dbReference type="OrthoDB" id="9777740at2"/>
<keyword evidence="2" id="KW-1185">Reference proteome</keyword>
<dbReference type="AlphaFoldDB" id="A0A0M2NCZ7"/>
<dbReference type="EMBL" id="LAYJ01000112">
    <property type="protein sequence ID" value="KKI50083.1"/>
    <property type="molecule type" value="Genomic_DNA"/>
</dbReference>
<protein>
    <submittedName>
        <fullName evidence="1">Uncharacterized protein</fullName>
    </submittedName>
</protein>
<organism evidence="1 2">
    <name type="scientific">Christensenella hongkongensis</name>
    <dbReference type="NCBI Taxonomy" id="270498"/>
    <lineage>
        <taxon>Bacteria</taxon>
        <taxon>Bacillati</taxon>
        <taxon>Bacillota</taxon>
        <taxon>Clostridia</taxon>
        <taxon>Christensenellales</taxon>
        <taxon>Christensenellaceae</taxon>
        <taxon>Christensenella</taxon>
    </lineage>
</organism>